<protein>
    <submittedName>
        <fullName evidence="4">Capon-like protein</fullName>
    </submittedName>
</protein>
<evidence type="ECO:0000256" key="2">
    <source>
        <dbReference type="SAM" id="MobiDB-lite"/>
    </source>
</evidence>
<feature type="coiled-coil region" evidence="1">
    <location>
        <begin position="103"/>
        <end position="144"/>
    </location>
</feature>
<feature type="compositionally biased region" description="Low complexity" evidence="2">
    <location>
        <begin position="343"/>
        <end position="390"/>
    </location>
</feature>
<keyword evidence="1" id="KW-0175">Coiled coil</keyword>
<evidence type="ECO:0000256" key="1">
    <source>
        <dbReference type="SAM" id="Coils"/>
    </source>
</evidence>
<name>A0ABM1M3M2_NICVS</name>
<gene>
    <name evidence="4" type="primary">LOC108557241</name>
</gene>
<feature type="compositionally biased region" description="Polar residues" evidence="2">
    <location>
        <begin position="472"/>
        <end position="481"/>
    </location>
</feature>
<proteinExistence type="predicted"/>
<dbReference type="GeneID" id="108557241"/>
<feature type="region of interest" description="Disordered" evidence="2">
    <location>
        <begin position="39"/>
        <end position="87"/>
    </location>
</feature>
<feature type="region of interest" description="Disordered" evidence="2">
    <location>
        <begin position="1"/>
        <end position="26"/>
    </location>
</feature>
<feature type="region of interest" description="Disordered" evidence="2">
    <location>
        <begin position="182"/>
        <end position="204"/>
    </location>
</feature>
<keyword evidence="3" id="KW-1185">Reference proteome</keyword>
<sequence>MSVSDTLEAASEKLSLPDESSSYKDLSPAEGIMHKTAQDNSKFSPLDMLAPPPTHNNTSKKSLLTSGETYASPHSDGLLSAGSGSGNSSIPAAGSALSVHHELQLLKEQLDQQTQQTQAAMAQLQLAREQLAAEQSARLEAQARTHQLLVHNRELLDHIAALVSHLQGTDKAANIPQSSPLMAMPQQQQQQQESSYHGEYTDSNSLEHSPVLQALGLNPQGLIENRAVTSCLPPSPLRTTFNPGGGVFNFNMPQNEYSFENQLLQRIQSLSGYTPPQYPCNYGQNLGYLSSLYGNPLMNNNYTLQPPPQKKFPSSPIPLRHSYTGSPVLDKRPSPARSNDAYQTQQQYQSQQNLQQQQQQQQQNLGFQQQQRQQSQQNLNQMPNQSNNLQVRSEMQLSRPDRKSEPRYIKPLSQMGTLTTTDSSGRVHVIVPVPSNTDDTANLLSSLHLGGDLKPNSVPTITRSTSEKVPNRSELMSQVQRTAWARHTTK</sequence>
<evidence type="ECO:0000313" key="3">
    <source>
        <dbReference type="Proteomes" id="UP000695000"/>
    </source>
</evidence>
<dbReference type="RefSeq" id="XP_017769172.1">
    <property type="nucleotide sequence ID" value="XM_017913683.1"/>
</dbReference>
<reference evidence="4" key="1">
    <citation type="submission" date="2025-08" db="UniProtKB">
        <authorList>
            <consortium name="RefSeq"/>
        </authorList>
    </citation>
    <scope>IDENTIFICATION</scope>
    <source>
        <tissue evidence="4">Whole Larva</tissue>
    </source>
</reference>
<feature type="region of interest" description="Disordered" evidence="2">
    <location>
        <begin position="461"/>
        <end position="490"/>
    </location>
</feature>
<organism evidence="3 4">
    <name type="scientific">Nicrophorus vespilloides</name>
    <name type="common">Boreal carrion beetle</name>
    <dbReference type="NCBI Taxonomy" id="110193"/>
    <lineage>
        <taxon>Eukaryota</taxon>
        <taxon>Metazoa</taxon>
        <taxon>Ecdysozoa</taxon>
        <taxon>Arthropoda</taxon>
        <taxon>Hexapoda</taxon>
        <taxon>Insecta</taxon>
        <taxon>Pterygota</taxon>
        <taxon>Neoptera</taxon>
        <taxon>Endopterygota</taxon>
        <taxon>Coleoptera</taxon>
        <taxon>Polyphaga</taxon>
        <taxon>Staphyliniformia</taxon>
        <taxon>Silphidae</taxon>
        <taxon>Nicrophorinae</taxon>
        <taxon>Nicrophorus</taxon>
    </lineage>
</organism>
<dbReference type="SUPFAM" id="SSF81995">
    <property type="entry name" value="beta-sandwich domain of Sec23/24"/>
    <property type="match status" value="1"/>
</dbReference>
<evidence type="ECO:0000313" key="4">
    <source>
        <dbReference type="RefSeq" id="XP_017769172.1"/>
    </source>
</evidence>
<feature type="compositionally biased region" description="Polar residues" evidence="2">
    <location>
        <begin position="55"/>
        <end position="69"/>
    </location>
</feature>
<feature type="compositionally biased region" description="Basic and acidic residues" evidence="2">
    <location>
        <begin position="399"/>
        <end position="408"/>
    </location>
</feature>
<accession>A0ABM1M3M2</accession>
<feature type="region of interest" description="Disordered" evidence="2">
    <location>
        <begin position="300"/>
        <end position="420"/>
    </location>
</feature>
<dbReference type="Proteomes" id="UP000695000">
    <property type="component" value="Unplaced"/>
</dbReference>